<dbReference type="Proteomes" id="UP000799539">
    <property type="component" value="Unassembled WGS sequence"/>
</dbReference>
<organism evidence="3 4">
    <name type="scientific">Cercospora zeae-maydis SCOH1-5</name>
    <dbReference type="NCBI Taxonomy" id="717836"/>
    <lineage>
        <taxon>Eukaryota</taxon>
        <taxon>Fungi</taxon>
        <taxon>Dikarya</taxon>
        <taxon>Ascomycota</taxon>
        <taxon>Pezizomycotina</taxon>
        <taxon>Dothideomycetes</taxon>
        <taxon>Dothideomycetidae</taxon>
        <taxon>Mycosphaerellales</taxon>
        <taxon>Mycosphaerellaceae</taxon>
        <taxon>Cercospora</taxon>
    </lineage>
</organism>
<feature type="compositionally biased region" description="Polar residues" evidence="1">
    <location>
        <begin position="278"/>
        <end position="287"/>
    </location>
</feature>
<dbReference type="OrthoDB" id="342264at2759"/>
<dbReference type="Pfam" id="PF02178">
    <property type="entry name" value="AT_hook"/>
    <property type="match status" value="2"/>
</dbReference>
<feature type="region of interest" description="Disordered" evidence="1">
    <location>
        <begin position="1"/>
        <end position="32"/>
    </location>
</feature>
<dbReference type="GO" id="GO:0003677">
    <property type="term" value="F:DNA binding"/>
    <property type="evidence" value="ECO:0007669"/>
    <property type="project" value="InterPro"/>
</dbReference>
<dbReference type="SMART" id="SM00384">
    <property type="entry name" value="AT_hook"/>
    <property type="match status" value="2"/>
</dbReference>
<accession>A0A6A6FNJ9</accession>
<evidence type="ECO:0000313" key="4">
    <source>
        <dbReference type="Proteomes" id="UP000799539"/>
    </source>
</evidence>
<name>A0A6A6FNJ9_9PEZI</name>
<proteinExistence type="predicted"/>
<dbReference type="InterPro" id="IPR001357">
    <property type="entry name" value="BRCT_dom"/>
</dbReference>
<feature type="compositionally biased region" description="Acidic residues" evidence="1">
    <location>
        <begin position="219"/>
        <end position="236"/>
    </location>
</feature>
<feature type="compositionally biased region" description="Polar residues" evidence="1">
    <location>
        <begin position="99"/>
        <end position="108"/>
    </location>
</feature>
<sequence>MHGNVSGDMAQHSVADSDGEHSSSPPIPGKKEVACVDKTSPQVTSEDDAVVSFQTQDTVLLHGALATTTRSQNNHLDDQHAALLGERVEPEPMGYETGDLNNDTTESTPAAAALNVQQTSSRLEARSLKRKSTARADQYGVPGDPEESESNVRRKRAKLPKAAKDSDEDDEIPSAPLTVGKKQAVAPSSGGVTESDGPSPSPSKPQAQSSKPQTSASQEDVDDAEEAEMADGDDETAAVTSSVETARKRGRPRKSQTVAEDEDGEGEDEQTGDRKHQTTAVTPTSNPTKKRGRPPKVAHVSENVDDLDASATTATVKKKPRKPFRSATAATTPAKKASRQQTATPSATARKRRTPKILLSASNLLPAAKSWMTKNKIEVVDETPSRQTNFVCVVRDKTLPSTLKVLRSLVAGKPVVGDSWINDSRKEGELQDTDDYVHDDLKDIDADPTTRRSLFAQKTVFFTAGAALSYDNWQEVVKLAGEAGAVEVLAGNASKGHDTKPKENVIFFGVNDAADDDAEDLIETHGRVVYDKAAFAQWIINAEIDLNSTDYVLTLPLQEKKGGGKKSKK</sequence>
<evidence type="ECO:0000313" key="3">
    <source>
        <dbReference type="EMBL" id="KAF2215017.1"/>
    </source>
</evidence>
<feature type="domain" description="BRCT" evidence="2">
    <location>
        <begin position="378"/>
        <end position="438"/>
    </location>
</feature>
<dbReference type="Gene3D" id="3.40.50.10190">
    <property type="entry name" value="BRCT domain"/>
    <property type="match status" value="1"/>
</dbReference>
<dbReference type="SUPFAM" id="SSF52113">
    <property type="entry name" value="BRCT domain"/>
    <property type="match status" value="1"/>
</dbReference>
<keyword evidence="4" id="KW-1185">Reference proteome</keyword>
<dbReference type="PROSITE" id="PS50172">
    <property type="entry name" value="BRCT"/>
    <property type="match status" value="1"/>
</dbReference>
<dbReference type="AlphaFoldDB" id="A0A6A6FNJ9"/>
<gene>
    <name evidence="3" type="ORF">CERZMDRAFT_82891</name>
</gene>
<protein>
    <recommendedName>
        <fullName evidence="2">BRCT domain-containing protein</fullName>
    </recommendedName>
</protein>
<feature type="compositionally biased region" description="Acidic residues" evidence="1">
    <location>
        <begin position="259"/>
        <end position="270"/>
    </location>
</feature>
<evidence type="ECO:0000259" key="2">
    <source>
        <dbReference type="PROSITE" id="PS50172"/>
    </source>
</evidence>
<feature type="compositionally biased region" description="Basic and acidic residues" evidence="1">
    <location>
        <begin position="75"/>
        <end position="90"/>
    </location>
</feature>
<feature type="compositionally biased region" description="Low complexity" evidence="1">
    <location>
        <begin position="204"/>
        <end position="218"/>
    </location>
</feature>
<dbReference type="InterPro" id="IPR017956">
    <property type="entry name" value="AT_hook_DNA-bd_motif"/>
</dbReference>
<dbReference type="EMBL" id="ML992667">
    <property type="protein sequence ID" value="KAF2215017.1"/>
    <property type="molecule type" value="Genomic_DNA"/>
</dbReference>
<reference evidence="3" key="1">
    <citation type="journal article" date="2020" name="Stud. Mycol.">
        <title>101 Dothideomycetes genomes: a test case for predicting lifestyles and emergence of pathogens.</title>
        <authorList>
            <person name="Haridas S."/>
            <person name="Albert R."/>
            <person name="Binder M."/>
            <person name="Bloem J."/>
            <person name="Labutti K."/>
            <person name="Salamov A."/>
            <person name="Andreopoulos B."/>
            <person name="Baker S."/>
            <person name="Barry K."/>
            <person name="Bills G."/>
            <person name="Bluhm B."/>
            <person name="Cannon C."/>
            <person name="Castanera R."/>
            <person name="Culley D."/>
            <person name="Daum C."/>
            <person name="Ezra D."/>
            <person name="Gonzalez J."/>
            <person name="Henrissat B."/>
            <person name="Kuo A."/>
            <person name="Liang C."/>
            <person name="Lipzen A."/>
            <person name="Lutzoni F."/>
            <person name="Magnuson J."/>
            <person name="Mondo S."/>
            <person name="Nolan M."/>
            <person name="Ohm R."/>
            <person name="Pangilinan J."/>
            <person name="Park H.-J."/>
            <person name="Ramirez L."/>
            <person name="Alfaro M."/>
            <person name="Sun H."/>
            <person name="Tritt A."/>
            <person name="Yoshinaga Y."/>
            <person name="Zwiers L.-H."/>
            <person name="Turgeon B."/>
            <person name="Goodwin S."/>
            <person name="Spatafora J."/>
            <person name="Crous P."/>
            <person name="Grigoriev I."/>
        </authorList>
    </citation>
    <scope>NUCLEOTIDE SEQUENCE</scope>
    <source>
        <strain evidence="3">SCOH1-5</strain>
    </source>
</reference>
<feature type="region of interest" description="Disordered" evidence="1">
    <location>
        <begin position="68"/>
        <end position="351"/>
    </location>
</feature>
<evidence type="ECO:0000256" key="1">
    <source>
        <dbReference type="SAM" id="MobiDB-lite"/>
    </source>
</evidence>
<dbReference type="InterPro" id="IPR036420">
    <property type="entry name" value="BRCT_dom_sf"/>
</dbReference>